<feature type="transmembrane region" description="Helical" evidence="2">
    <location>
        <begin position="76"/>
        <end position="102"/>
    </location>
</feature>
<organism evidence="3 4">
    <name type="scientific">Roseibacillus ishigakijimensis</name>
    <dbReference type="NCBI Taxonomy" id="454146"/>
    <lineage>
        <taxon>Bacteria</taxon>
        <taxon>Pseudomonadati</taxon>
        <taxon>Verrucomicrobiota</taxon>
        <taxon>Verrucomicrobiia</taxon>
        <taxon>Verrucomicrobiales</taxon>
        <taxon>Verrucomicrobiaceae</taxon>
        <taxon>Roseibacillus</taxon>
    </lineage>
</organism>
<dbReference type="AlphaFoldDB" id="A0A934RPN4"/>
<keyword evidence="2" id="KW-1133">Transmembrane helix</keyword>
<dbReference type="Proteomes" id="UP000604083">
    <property type="component" value="Unassembled WGS sequence"/>
</dbReference>
<feature type="region of interest" description="Disordered" evidence="1">
    <location>
        <begin position="110"/>
        <end position="162"/>
    </location>
</feature>
<reference evidence="3" key="1">
    <citation type="submission" date="2021-01" db="EMBL/GenBank/DDBJ databases">
        <title>Modified the classification status of verrucomicrobia.</title>
        <authorList>
            <person name="Feng X."/>
        </authorList>
    </citation>
    <scope>NUCLEOTIDE SEQUENCE</scope>
    <source>
        <strain evidence="3">KCTC 12986</strain>
    </source>
</reference>
<evidence type="ECO:0000313" key="4">
    <source>
        <dbReference type="Proteomes" id="UP000604083"/>
    </source>
</evidence>
<keyword evidence="4" id="KW-1185">Reference proteome</keyword>
<proteinExistence type="predicted"/>
<accession>A0A934RPN4</accession>
<keyword evidence="2" id="KW-0812">Transmembrane</keyword>
<feature type="compositionally biased region" description="Basic and acidic residues" evidence="1">
    <location>
        <begin position="110"/>
        <end position="128"/>
    </location>
</feature>
<comment type="caution">
    <text evidence="3">The sequence shown here is derived from an EMBL/GenBank/DDBJ whole genome shotgun (WGS) entry which is preliminary data.</text>
</comment>
<feature type="transmembrane region" description="Helical" evidence="2">
    <location>
        <begin position="18"/>
        <end position="37"/>
    </location>
</feature>
<evidence type="ECO:0000256" key="2">
    <source>
        <dbReference type="SAM" id="Phobius"/>
    </source>
</evidence>
<dbReference type="RefSeq" id="WP_200390621.1">
    <property type="nucleotide sequence ID" value="NZ_JAENIO010000006.1"/>
</dbReference>
<evidence type="ECO:0000313" key="3">
    <source>
        <dbReference type="EMBL" id="MBK1833188.1"/>
    </source>
</evidence>
<evidence type="ECO:0000256" key="1">
    <source>
        <dbReference type="SAM" id="MobiDB-lite"/>
    </source>
</evidence>
<name>A0A934RPN4_9BACT</name>
<feature type="compositionally biased region" description="Pro residues" evidence="1">
    <location>
        <begin position="153"/>
        <end position="162"/>
    </location>
</feature>
<gene>
    <name evidence="3" type="ORF">JIN78_03865</name>
</gene>
<keyword evidence="2" id="KW-0472">Membrane</keyword>
<sequence>MTPPALPPRAKVHTKSLWIAYLLPIVVTALLSLWAAIEKNPDLAFSALGSGAFAILVGWILLLVTLRKKVSGGMLALGLIIYPIAEATLCFIIFFAGCLGSLGDEGFGHRPPDDWVRQQEERKARETESPGETTADEDEGFLGTGRDLTPAGEPLPAPAEQP</sequence>
<protein>
    <submittedName>
        <fullName evidence="3">Uncharacterized protein</fullName>
    </submittedName>
</protein>
<dbReference type="EMBL" id="JAENIO010000006">
    <property type="protein sequence ID" value="MBK1833188.1"/>
    <property type="molecule type" value="Genomic_DNA"/>
</dbReference>
<feature type="transmembrane region" description="Helical" evidence="2">
    <location>
        <begin position="43"/>
        <end position="64"/>
    </location>
</feature>